<dbReference type="Gene3D" id="3.30.559.10">
    <property type="entry name" value="Chloramphenicol acetyltransferase-like domain"/>
    <property type="match status" value="1"/>
</dbReference>
<dbReference type="Gene3D" id="3.40.50.12780">
    <property type="entry name" value="N-terminal domain of ligase-like"/>
    <property type="match status" value="1"/>
</dbReference>
<evidence type="ECO:0000259" key="4">
    <source>
        <dbReference type="PROSITE" id="PS50075"/>
    </source>
</evidence>
<comment type="cofactor">
    <cofactor evidence="1">
        <name>pantetheine 4'-phosphate</name>
        <dbReference type="ChEBI" id="CHEBI:47942"/>
    </cofactor>
</comment>
<organism evidence="5 6">
    <name type="scientific">Butyrivibrio proteoclasticus</name>
    <dbReference type="NCBI Taxonomy" id="43305"/>
    <lineage>
        <taxon>Bacteria</taxon>
        <taxon>Bacillati</taxon>
        <taxon>Bacillota</taxon>
        <taxon>Clostridia</taxon>
        <taxon>Lachnospirales</taxon>
        <taxon>Lachnospiraceae</taxon>
        <taxon>Butyrivibrio</taxon>
    </lineage>
</organism>
<dbReference type="GO" id="GO:0016874">
    <property type="term" value="F:ligase activity"/>
    <property type="evidence" value="ECO:0007669"/>
    <property type="project" value="UniProtKB-KW"/>
</dbReference>
<dbReference type="PROSITE" id="PS50075">
    <property type="entry name" value="CARRIER"/>
    <property type="match status" value="1"/>
</dbReference>
<evidence type="ECO:0000313" key="6">
    <source>
        <dbReference type="Proteomes" id="UP000182624"/>
    </source>
</evidence>
<dbReference type="SUPFAM" id="SSF47336">
    <property type="entry name" value="ACP-like"/>
    <property type="match status" value="1"/>
</dbReference>
<dbReference type="Gene3D" id="1.10.1200.10">
    <property type="entry name" value="ACP-like"/>
    <property type="match status" value="1"/>
</dbReference>
<dbReference type="InterPro" id="IPR045851">
    <property type="entry name" value="AMP-bd_C_sf"/>
</dbReference>
<dbReference type="PANTHER" id="PTHR45527">
    <property type="entry name" value="NONRIBOSOMAL PEPTIDE SYNTHETASE"/>
    <property type="match status" value="1"/>
</dbReference>
<dbReference type="SUPFAM" id="SSF56801">
    <property type="entry name" value="Acetyl-CoA synthetase-like"/>
    <property type="match status" value="1"/>
</dbReference>
<dbReference type="AlphaFoldDB" id="A0A1I5WUS6"/>
<dbReference type="InterPro" id="IPR001242">
    <property type="entry name" value="Condensation_dom"/>
</dbReference>
<evidence type="ECO:0000256" key="1">
    <source>
        <dbReference type="ARBA" id="ARBA00001957"/>
    </source>
</evidence>
<dbReference type="OrthoDB" id="9778383at2"/>
<dbReference type="Gene3D" id="3.30.559.30">
    <property type="entry name" value="Nonribosomal peptide synthetase, condensation domain"/>
    <property type="match status" value="1"/>
</dbReference>
<evidence type="ECO:0000313" key="5">
    <source>
        <dbReference type="EMBL" id="SFQ23358.1"/>
    </source>
</evidence>
<dbReference type="InterPro" id="IPR036736">
    <property type="entry name" value="ACP-like_sf"/>
</dbReference>
<protein>
    <submittedName>
        <fullName evidence="5">Acyl-CoA synthetase (AMP-forming)/AMP-acid ligase II</fullName>
    </submittedName>
</protein>
<dbReference type="InterPro" id="IPR000873">
    <property type="entry name" value="AMP-dep_synth/lig_dom"/>
</dbReference>
<dbReference type="InterPro" id="IPR042099">
    <property type="entry name" value="ANL_N_sf"/>
</dbReference>
<dbReference type="GO" id="GO:0031177">
    <property type="term" value="F:phosphopantetheine binding"/>
    <property type="evidence" value="ECO:0007669"/>
    <property type="project" value="InterPro"/>
</dbReference>
<dbReference type="SUPFAM" id="SSF52777">
    <property type="entry name" value="CoA-dependent acyltransferases"/>
    <property type="match status" value="2"/>
</dbReference>
<keyword evidence="2" id="KW-0596">Phosphopantetheine</keyword>
<dbReference type="PANTHER" id="PTHR45527:SF1">
    <property type="entry name" value="FATTY ACID SYNTHASE"/>
    <property type="match status" value="1"/>
</dbReference>
<dbReference type="Proteomes" id="UP000182624">
    <property type="component" value="Unassembled WGS sequence"/>
</dbReference>
<dbReference type="InterPro" id="IPR009081">
    <property type="entry name" value="PP-bd_ACP"/>
</dbReference>
<gene>
    <name evidence="5" type="ORF">SAMN04487928_12538</name>
</gene>
<dbReference type="InterPro" id="IPR020806">
    <property type="entry name" value="PKS_PP-bd"/>
</dbReference>
<keyword evidence="6" id="KW-1185">Reference proteome</keyword>
<dbReference type="RefSeq" id="WP_074890434.1">
    <property type="nucleotide sequence ID" value="NZ_FOXO01000025.1"/>
</dbReference>
<keyword evidence="5" id="KW-0436">Ligase</keyword>
<name>A0A1I5WUS6_9FIRM</name>
<dbReference type="GO" id="GO:0005737">
    <property type="term" value="C:cytoplasm"/>
    <property type="evidence" value="ECO:0007669"/>
    <property type="project" value="TreeGrafter"/>
</dbReference>
<dbReference type="GO" id="GO:0044550">
    <property type="term" value="P:secondary metabolite biosynthetic process"/>
    <property type="evidence" value="ECO:0007669"/>
    <property type="project" value="TreeGrafter"/>
</dbReference>
<dbReference type="GO" id="GO:0008610">
    <property type="term" value="P:lipid biosynthetic process"/>
    <property type="evidence" value="ECO:0007669"/>
    <property type="project" value="UniProtKB-ARBA"/>
</dbReference>
<dbReference type="Pfam" id="PF00668">
    <property type="entry name" value="Condensation"/>
    <property type="match status" value="1"/>
</dbReference>
<reference evidence="6" key="1">
    <citation type="submission" date="2016-10" db="EMBL/GenBank/DDBJ databases">
        <authorList>
            <person name="Varghese N."/>
            <person name="Submissions S."/>
        </authorList>
    </citation>
    <scope>NUCLEOTIDE SEQUENCE [LARGE SCALE GENOMIC DNA]</scope>
    <source>
        <strain evidence="6">P18</strain>
    </source>
</reference>
<proteinExistence type="predicted"/>
<keyword evidence="3" id="KW-0597">Phosphoprotein</keyword>
<dbReference type="GO" id="GO:0043041">
    <property type="term" value="P:amino acid activation for nonribosomal peptide biosynthetic process"/>
    <property type="evidence" value="ECO:0007669"/>
    <property type="project" value="TreeGrafter"/>
</dbReference>
<evidence type="ECO:0000256" key="2">
    <source>
        <dbReference type="ARBA" id="ARBA00022450"/>
    </source>
</evidence>
<dbReference type="Gene3D" id="3.30.300.30">
    <property type="match status" value="1"/>
</dbReference>
<accession>A0A1I5WUS6</accession>
<evidence type="ECO:0000256" key="3">
    <source>
        <dbReference type="ARBA" id="ARBA00022553"/>
    </source>
</evidence>
<feature type="domain" description="Carrier" evidence="4">
    <location>
        <begin position="472"/>
        <end position="546"/>
    </location>
</feature>
<dbReference type="InterPro" id="IPR023213">
    <property type="entry name" value="CAT-like_dom_sf"/>
</dbReference>
<dbReference type="Pfam" id="PF00501">
    <property type="entry name" value="AMP-binding"/>
    <property type="match status" value="1"/>
</dbReference>
<dbReference type="EMBL" id="FOXO01000025">
    <property type="protein sequence ID" value="SFQ23358.1"/>
    <property type="molecule type" value="Genomic_DNA"/>
</dbReference>
<sequence>MSTIIDRLQEFTEKKPNAAILFDDVYSKGLTYAMFDDMTGRVYAWMKKKGLGKEDFVLINLPRGVQPVIAMVGVWKAGAAWALVEDTYAPERIEYIKKDCGCKAEINGSNWEEIMTENPIPGHVDPDPHDIAYAIYTSGTTGNPKGVIHEYGNLQRAIDSIKVDGKASFNENDRLATLAPMNFVATVIVILACLNVFCGKNYIVSYAVIKNPTALAKFFLTKRITITFLTPSYARKLGGQTGPFLRMLFVGSEPANNLYLKNLDVINIYAASESGYAVGFFPIDKSYETCPIGQPMVDTKIVLLDEDGNEVAEGETGELCFEDPYVRGYINLPEETEKHFVNGFYHSGDLARKDENGNLILLGRSGDMIKINGNRIEPAEIEAAIKQVLGIDWVAARGFDLNDKSFLCAYYTADIQVDTESLRQELMKRLPYYMIPAYYMKIDSVPMKANGKMDRNGLPAPDISDFMSDYVEPNNEVEKNLCEKMAQVLKLSRVGINDDFYEMGGDSLTSIELITACEEVLPGLNAGMVFRGRTPEKIAKLYEDQFNNEEGNPDELNALSMESPHLLTAEQLYMIDYQLYTPDSTMYNLFSLMKLDKEMIEAEKLCEVMETAIKAHPALLTTFDYNEDGDFIQRYTPDIFQPITVEKLSEFEFKYVRDSLVYPFKLIGGKMYRARIFETEKALYSFFDVHHSLFDGTSLKVFLEGVGKAFMEIPIDPDYYYLMLKRREDAVNNPFYEEARKYFEDKYDNVEWSCYPNIDQNSRENEMGELMASLEIEQPQMSAVEREYKISRNEFFITVAALAISIYNNAPNVKLSWIYNGREDMQNMTTVGLLFRDLPIGIRFNDDETLRNVFADVHEQVQKGIEYSCYPYVDLHNQVANGESAYLLYQQDIRDMSGMDGFNIETVDVRQNQAASQTILDMEILDGSDGLQLMIDYAASRYENESIEKFEQIYIKLAQTMVTHNSQQDITIREIKAKIKDEKNIFDIVKGIFSRKV</sequence>
<dbReference type="Pfam" id="PF00550">
    <property type="entry name" value="PP-binding"/>
    <property type="match status" value="1"/>
</dbReference>
<dbReference type="SMART" id="SM00823">
    <property type="entry name" value="PKS_PP"/>
    <property type="match status" value="1"/>
</dbReference>